<dbReference type="InterPro" id="IPR011009">
    <property type="entry name" value="Kinase-like_dom_sf"/>
</dbReference>
<dbReference type="EMBL" id="BPVZ01000006">
    <property type="protein sequence ID" value="GKU93115.1"/>
    <property type="molecule type" value="Genomic_DNA"/>
</dbReference>
<evidence type="ECO:0008006" key="8">
    <source>
        <dbReference type="Google" id="ProtNLM"/>
    </source>
</evidence>
<dbReference type="PANTHER" id="PTHR47983:SF49">
    <property type="entry name" value="RECEPTOR-LIKE CYTOPLASMIC KINASE 1"/>
    <property type="match status" value="1"/>
</dbReference>
<evidence type="ECO:0000256" key="5">
    <source>
        <dbReference type="ARBA" id="ARBA00022840"/>
    </source>
</evidence>
<gene>
    <name evidence="6" type="ORF">SLEP1_g6743</name>
</gene>
<dbReference type="AlphaFoldDB" id="A0AAV5I743"/>
<keyword evidence="7" id="KW-1185">Reference proteome</keyword>
<organism evidence="6 7">
    <name type="scientific">Rubroshorea leprosula</name>
    <dbReference type="NCBI Taxonomy" id="152421"/>
    <lineage>
        <taxon>Eukaryota</taxon>
        <taxon>Viridiplantae</taxon>
        <taxon>Streptophyta</taxon>
        <taxon>Embryophyta</taxon>
        <taxon>Tracheophyta</taxon>
        <taxon>Spermatophyta</taxon>
        <taxon>Magnoliopsida</taxon>
        <taxon>eudicotyledons</taxon>
        <taxon>Gunneridae</taxon>
        <taxon>Pentapetalae</taxon>
        <taxon>rosids</taxon>
        <taxon>malvids</taxon>
        <taxon>Malvales</taxon>
        <taxon>Dipterocarpaceae</taxon>
        <taxon>Rubroshorea</taxon>
    </lineage>
</organism>
<evidence type="ECO:0000256" key="4">
    <source>
        <dbReference type="ARBA" id="ARBA00022777"/>
    </source>
</evidence>
<evidence type="ECO:0000256" key="3">
    <source>
        <dbReference type="ARBA" id="ARBA00022741"/>
    </source>
</evidence>
<evidence type="ECO:0000256" key="1">
    <source>
        <dbReference type="ARBA" id="ARBA00022553"/>
    </source>
</evidence>
<comment type="caution">
    <text evidence="6">The sequence shown here is derived from an EMBL/GenBank/DDBJ whole genome shotgun (WGS) entry which is preliminary data.</text>
</comment>
<protein>
    <recommendedName>
        <fullName evidence="8">Serine-threonine/tyrosine-protein kinase catalytic domain-containing protein</fullName>
    </recommendedName>
</protein>
<keyword evidence="2" id="KW-0808">Transferase</keyword>
<dbReference type="SUPFAM" id="SSF56112">
    <property type="entry name" value="Protein kinase-like (PK-like)"/>
    <property type="match status" value="1"/>
</dbReference>
<keyword evidence="1" id="KW-0597">Phosphoprotein</keyword>
<sequence>MTGALTFKSDGYSLGVILLELLTRRKPVDHTLPHGQ</sequence>
<evidence type="ECO:0000313" key="6">
    <source>
        <dbReference type="EMBL" id="GKU93115.1"/>
    </source>
</evidence>
<keyword evidence="5" id="KW-0067">ATP-binding</keyword>
<dbReference type="PANTHER" id="PTHR47983">
    <property type="entry name" value="PTO-INTERACTING PROTEIN 1-LIKE"/>
    <property type="match status" value="1"/>
</dbReference>
<dbReference type="Proteomes" id="UP001054252">
    <property type="component" value="Unassembled WGS sequence"/>
</dbReference>
<dbReference type="InterPro" id="IPR052101">
    <property type="entry name" value="Plant_StressResp_Kinase"/>
</dbReference>
<evidence type="ECO:0000313" key="7">
    <source>
        <dbReference type="Proteomes" id="UP001054252"/>
    </source>
</evidence>
<dbReference type="Gene3D" id="1.10.510.10">
    <property type="entry name" value="Transferase(Phosphotransferase) domain 1"/>
    <property type="match status" value="1"/>
</dbReference>
<dbReference type="GO" id="GO:0005524">
    <property type="term" value="F:ATP binding"/>
    <property type="evidence" value="ECO:0007669"/>
    <property type="project" value="UniProtKB-KW"/>
</dbReference>
<proteinExistence type="predicted"/>
<keyword evidence="3" id="KW-0547">Nucleotide-binding</keyword>
<accession>A0AAV5I743</accession>
<reference evidence="6 7" key="1">
    <citation type="journal article" date="2021" name="Commun. Biol.">
        <title>The genome of Shorea leprosula (Dipterocarpaceae) highlights the ecological relevance of drought in aseasonal tropical rainforests.</title>
        <authorList>
            <person name="Ng K.K.S."/>
            <person name="Kobayashi M.J."/>
            <person name="Fawcett J.A."/>
            <person name="Hatakeyama M."/>
            <person name="Paape T."/>
            <person name="Ng C.H."/>
            <person name="Ang C.C."/>
            <person name="Tnah L.H."/>
            <person name="Lee C.T."/>
            <person name="Nishiyama T."/>
            <person name="Sese J."/>
            <person name="O'Brien M.J."/>
            <person name="Copetti D."/>
            <person name="Mohd Noor M.I."/>
            <person name="Ong R.C."/>
            <person name="Putra M."/>
            <person name="Sireger I.Z."/>
            <person name="Indrioko S."/>
            <person name="Kosugi Y."/>
            <person name="Izuno A."/>
            <person name="Isagi Y."/>
            <person name="Lee S.L."/>
            <person name="Shimizu K.K."/>
        </authorList>
    </citation>
    <scope>NUCLEOTIDE SEQUENCE [LARGE SCALE GENOMIC DNA]</scope>
    <source>
        <strain evidence="6">214</strain>
    </source>
</reference>
<evidence type="ECO:0000256" key="2">
    <source>
        <dbReference type="ARBA" id="ARBA00022679"/>
    </source>
</evidence>
<keyword evidence="4" id="KW-0418">Kinase</keyword>
<name>A0AAV5I743_9ROSI</name>
<dbReference type="GO" id="GO:0016301">
    <property type="term" value="F:kinase activity"/>
    <property type="evidence" value="ECO:0007669"/>
    <property type="project" value="UniProtKB-KW"/>
</dbReference>